<evidence type="ECO:0000256" key="1">
    <source>
        <dbReference type="SAM" id="SignalP"/>
    </source>
</evidence>
<sequence length="177" mass="20058">MMKNAFKILPALLLIIVSFSCQENEEPENLLDQVEFEGTLPDGSTFGTSDIRSGNGSGSIGINGVYQGYHSLGIRTSNLEWSLSIESPRKNLSNTPKMGENVPRQEVIDYFNDNYPYEEVLTAFLNEKSKADSDVSYTSYEQIRVQLANQKKYFAYLQRPFSHYAEVKSEFLQLMKG</sequence>
<evidence type="ECO:0000313" key="3">
    <source>
        <dbReference type="Proteomes" id="UP000198756"/>
    </source>
</evidence>
<name>A0A1G5YPJ0_9BACT</name>
<evidence type="ECO:0000313" key="2">
    <source>
        <dbReference type="EMBL" id="SDA84212.1"/>
    </source>
</evidence>
<reference evidence="3" key="1">
    <citation type="submission" date="2016-10" db="EMBL/GenBank/DDBJ databases">
        <authorList>
            <person name="Varghese N."/>
            <person name="Submissions S."/>
        </authorList>
    </citation>
    <scope>NUCLEOTIDE SEQUENCE [LARGE SCALE GENOMIC DNA]</scope>
    <source>
        <strain evidence="3">DSM 22703</strain>
    </source>
</reference>
<proteinExistence type="predicted"/>
<dbReference type="AlphaFoldDB" id="A0A1G5YPJ0"/>
<protein>
    <recommendedName>
        <fullName evidence="4">DUF4369 domain-containing protein</fullName>
    </recommendedName>
</protein>
<gene>
    <name evidence="2" type="ORF">SAMN03080617_02694</name>
</gene>
<evidence type="ECO:0008006" key="4">
    <source>
        <dbReference type="Google" id="ProtNLM"/>
    </source>
</evidence>
<dbReference type="Proteomes" id="UP000198756">
    <property type="component" value="Unassembled WGS sequence"/>
</dbReference>
<dbReference type="STRING" id="279824.SAMN03080617_02694"/>
<accession>A0A1G5YPJ0</accession>
<feature type="chain" id="PRO_5011454809" description="DUF4369 domain-containing protein" evidence="1">
    <location>
        <begin position="24"/>
        <end position="177"/>
    </location>
</feature>
<dbReference type="EMBL" id="FMXE01000019">
    <property type="protein sequence ID" value="SDA84212.1"/>
    <property type="molecule type" value="Genomic_DNA"/>
</dbReference>
<organism evidence="2 3">
    <name type="scientific">Algoriphagus alkaliphilus</name>
    <dbReference type="NCBI Taxonomy" id="279824"/>
    <lineage>
        <taxon>Bacteria</taxon>
        <taxon>Pseudomonadati</taxon>
        <taxon>Bacteroidota</taxon>
        <taxon>Cytophagia</taxon>
        <taxon>Cytophagales</taxon>
        <taxon>Cyclobacteriaceae</taxon>
        <taxon>Algoriphagus</taxon>
    </lineage>
</organism>
<keyword evidence="1" id="KW-0732">Signal</keyword>
<feature type="signal peptide" evidence="1">
    <location>
        <begin position="1"/>
        <end position="23"/>
    </location>
</feature>
<keyword evidence="3" id="KW-1185">Reference proteome</keyword>
<dbReference type="PROSITE" id="PS51257">
    <property type="entry name" value="PROKAR_LIPOPROTEIN"/>
    <property type="match status" value="1"/>
</dbReference>